<accession>B0PG42</accession>
<evidence type="ECO:0000313" key="1">
    <source>
        <dbReference type="EMBL" id="EDS09630.1"/>
    </source>
</evidence>
<reference evidence="1" key="1">
    <citation type="submission" date="2007-11" db="EMBL/GenBank/DDBJ databases">
        <authorList>
            <person name="Fulton L."/>
            <person name="Clifton S."/>
            <person name="Fulton B."/>
            <person name="Xu J."/>
            <person name="Minx P."/>
            <person name="Pepin K.H."/>
            <person name="Johnson M."/>
            <person name="Thiruvilangam P."/>
            <person name="Bhonagiri V."/>
            <person name="Nash W.E."/>
            <person name="Mardis E.R."/>
            <person name="Wilson R.K."/>
        </authorList>
    </citation>
    <scope>NUCLEOTIDE SEQUENCE [LARGE SCALE GENOMIC DNA]</scope>
    <source>
        <strain evidence="1">DSM 17241</strain>
    </source>
</reference>
<sequence length="45" mass="5416">MYERFSFFDRIKNTAMQWEECACLWQSSPVPNAAALSRLYRRDNL</sequence>
<comment type="caution">
    <text evidence="1">The sequence shown here is derived from an EMBL/GenBank/DDBJ whole genome shotgun (WGS) entry which is preliminary data.</text>
</comment>
<dbReference type="Proteomes" id="UP000003803">
    <property type="component" value="Unassembled WGS sequence"/>
</dbReference>
<proteinExistence type="predicted"/>
<dbReference type="AlphaFoldDB" id="B0PG42"/>
<dbReference type="EMBL" id="ABGD02000027">
    <property type="protein sequence ID" value="EDS09630.1"/>
    <property type="molecule type" value="Genomic_DNA"/>
</dbReference>
<reference evidence="1" key="2">
    <citation type="submission" date="2013-09" db="EMBL/GenBank/DDBJ databases">
        <title>Draft genome sequence of Anaerotruncus colihominis(DSM 17241).</title>
        <authorList>
            <person name="Sudarsanam P."/>
            <person name="Ley R."/>
            <person name="Guruge J."/>
            <person name="Turnbaugh P.J."/>
            <person name="Mahowald M."/>
            <person name="Liep D."/>
            <person name="Gordon J."/>
        </authorList>
    </citation>
    <scope>NUCLEOTIDE SEQUENCE</scope>
    <source>
        <strain evidence="1">DSM 17241</strain>
    </source>
</reference>
<keyword evidence="2" id="KW-1185">Reference proteome</keyword>
<name>B0PG42_9FIRM</name>
<evidence type="ECO:0000313" key="2">
    <source>
        <dbReference type="Proteomes" id="UP000003803"/>
    </source>
</evidence>
<protein>
    <submittedName>
        <fullName evidence="1">Uncharacterized protein</fullName>
    </submittedName>
</protein>
<dbReference type="HOGENOM" id="CLU_3195360_0_0_9"/>
<organism evidence="1 2">
    <name type="scientific">Anaerotruncus colihominis DSM 17241</name>
    <dbReference type="NCBI Taxonomy" id="445972"/>
    <lineage>
        <taxon>Bacteria</taxon>
        <taxon>Bacillati</taxon>
        <taxon>Bacillota</taxon>
        <taxon>Clostridia</taxon>
        <taxon>Eubacteriales</taxon>
        <taxon>Oscillospiraceae</taxon>
        <taxon>Anaerotruncus</taxon>
    </lineage>
</organism>
<gene>
    <name evidence="1" type="ORF">ANACOL_03774</name>
</gene>